<dbReference type="AlphaFoldDB" id="A0A6G1GPG7"/>
<evidence type="ECO:0000313" key="2">
    <source>
        <dbReference type="EMBL" id="KAF1982843.1"/>
    </source>
</evidence>
<name>A0A6G1GPG7_9PEZI</name>
<sequence>TQITSLEHQVAQETAEIERLRPNKRKRITIDPQKAFANIQDVLIARVRVDTEEEQHDDIPAATRISARKKKKSTHQVEMEELEHEILE</sequence>
<dbReference type="Proteomes" id="UP000800041">
    <property type="component" value="Unassembled WGS sequence"/>
</dbReference>
<feature type="compositionally biased region" description="Acidic residues" evidence="1">
    <location>
        <begin position="79"/>
        <end position="88"/>
    </location>
</feature>
<gene>
    <name evidence="2" type="ORF">K402DRAFT_397178</name>
</gene>
<evidence type="ECO:0000256" key="1">
    <source>
        <dbReference type="SAM" id="MobiDB-lite"/>
    </source>
</evidence>
<protein>
    <submittedName>
        <fullName evidence="2">Uncharacterized protein</fullName>
    </submittedName>
</protein>
<evidence type="ECO:0000313" key="3">
    <source>
        <dbReference type="Proteomes" id="UP000800041"/>
    </source>
</evidence>
<accession>A0A6G1GPG7</accession>
<dbReference type="EMBL" id="ML977180">
    <property type="protein sequence ID" value="KAF1982843.1"/>
    <property type="molecule type" value="Genomic_DNA"/>
</dbReference>
<reference evidence="2" key="1">
    <citation type="journal article" date="2020" name="Stud. Mycol.">
        <title>101 Dothideomycetes genomes: a test case for predicting lifestyles and emergence of pathogens.</title>
        <authorList>
            <person name="Haridas S."/>
            <person name="Albert R."/>
            <person name="Binder M."/>
            <person name="Bloem J."/>
            <person name="Labutti K."/>
            <person name="Salamov A."/>
            <person name="Andreopoulos B."/>
            <person name="Baker S."/>
            <person name="Barry K."/>
            <person name="Bills G."/>
            <person name="Bluhm B."/>
            <person name="Cannon C."/>
            <person name="Castanera R."/>
            <person name="Culley D."/>
            <person name="Daum C."/>
            <person name="Ezra D."/>
            <person name="Gonzalez J."/>
            <person name="Henrissat B."/>
            <person name="Kuo A."/>
            <person name="Liang C."/>
            <person name="Lipzen A."/>
            <person name="Lutzoni F."/>
            <person name="Magnuson J."/>
            <person name="Mondo S."/>
            <person name="Nolan M."/>
            <person name="Ohm R."/>
            <person name="Pangilinan J."/>
            <person name="Park H.-J."/>
            <person name="Ramirez L."/>
            <person name="Alfaro M."/>
            <person name="Sun H."/>
            <person name="Tritt A."/>
            <person name="Yoshinaga Y."/>
            <person name="Zwiers L.-H."/>
            <person name="Turgeon B."/>
            <person name="Goodwin S."/>
            <person name="Spatafora J."/>
            <person name="Crous P."/>
            <person name="Grigoriev I."/>
        </authorList>
    </citation>
    <scope>NUCLEOTIDE SEQUENCE</scope>
    <source>
        <strain evidence="2">CBS 113979</strain>
    </source>
</reference>
<organism evidence="2 3">
    <name type="scientific">Aulographum hederae CBS 113979</name>
    <dbReference type="NCBI Taxonomy" id="1176131"/>
    <lineage>
        <taxon>Eukaryota</taxon>
        <taxon>Fungi</taxon>
        <taxon>Dikarya</taxon>
        <taxon>Ascomycota</taxon>
        <taxon>Pezizomycotina</taxon>
        <taxon>Dothideomycetes</taxon>
        <taxon>Pleosporomycetidae</taxon>
        <taxon>Aulographales</taxon>
        <taxon>Aulographaceae</taxon>
    </lineage>
</organism>
<feature type="non-terminal residue" evidence="2">
    <location>
        <position position="1"/>
    </location>
</feature>
<keyword evidence="3" id="KW-1185">Reference proteome</keyword>
<feature type="region of interest" description="Disordered" evidence="1">
    <location>
        <begin position="66"/>
        <end position="88"/>
    </location>
</feature>
<proteinExistence type="predicted"/>